<reference evidence="5" key="1">
    <citation type="submission" date="2015-09" db="EMBL/GenBank/DDBJ databases">
        <title>Scylla olivacea transcriptome.</title>
        <authorList>
            <person name="Ikhwanuddin M."/>
        </authorList>
    </citation>
    <scope>NUCLEOTIDE SEQUENCE</scope>
</reference>
<dbReference type="EMBL" id="GDRN01055328">
    <property type="protein sequence ID" value="JAI65988.1"/>
    <property type="molecule type" value="Transcribed_RNA"/>
</dbReference>
<protein>
    <recommendedName>
        <fullName evidence="4">Tox-GHH domain-containing protein</fullName>
    </recommendedName>
</protein>
<organism evidence="5">
    <name type="scientific">Scylla olivacea</name>
    <name type="common">Orange mud crab</name>
    <name type="synonym">Cancer olivacea</name>
    <dbReference type="NCBI Taxonomy" id="85551"/>
    <lineage>
        <taxon>Eukaryota</taxon>
        <taxon>Metazoa</taxon>
        <taxon>Ecdysozoa</taxon>
        <taxon>Arthropoda</taxon>
        <taxon>Crustacea</taxon>
        <taxon>Multicrustacea</taxon>
        <taxon>Malacostraca</taxon>
        <taxon>Eumalacostraca</taxon>
        <taxon>Eucarida</taxon>
        <taxon>Decapoda</taxon>
        <taxon>Pleocyemata</taxon>
        <taxon>Brachyura</taxon>
        <taxon>Eubrachyura</taxon>
        <taxon>Portunoidea</taxon>
        <taxon>Portunidae</taxon>
        <taxon>Portuninae</taxon>
        <taxon>Scylla</taxon>
    </lineage>
</organism>
<keyword evidence="2" id="KW-0677">Repeat</keyword>
<evidence type="ECO:0000256" key="2">
    <source>
        <dbReference type="ARBA" id="ARBA00022737"/>
    </source>
</evidence>
<evidence type="ECO:0000256" key="1">
    <source>
        <dbReference type="ARBA" id="ARBA00022536"/>
    </source>
</evidence>
<evidence type="ECO:0000256" key="3">
    <source>
        <dbReference type="ARBA" id="ARBA00023157"/>
    </source>
</evidence>
<dbReference type="GO" id="GO:0008045">
    <property type="term" value="P:motor neuron axon guidance"/>
    <property type="evidence" value="ECO:0007669"/>
    <property type="project" value="TreeGrafter"/>
</dbReference>
<dbReference type="PANTHER" id="PTHR11219">
    <property type="entry name" value="TENEURIN AND N-ACETYLGLUCOSAMINE-1-PHOSPHODIESTER ALPHA-N-ACETYLGLUCOSAMINIDASE"/>
    <property type="match status" value="1"/>
</dbReference>
<evidence type="ECO:0000259" key="4">
    <source>
        <dbReference type="Pfam" id="PF15636"/>
    </source>
</evidence>
<dbReference type="Pfam" id="PF15636">
    <property type="entry name" value="Tox-GHH"/>
    <property type="match status" value="1"/>
</dbReference>
<dbReference type="AlphaFoldDB" id="A0A0P4WVX2"/>
<dbReference type="PANTHER" id="PTHR11219:SF69">
    <property type="entry name" value="TENEURIN-A"/>
    <property type="match status" value="1"/>
</dbReference>
<dbReference type="InterPro" id="IPR051216">
    <property type="entry name" value="Teneurin"/>
</dbReference>
<sequence length="103" mass="12139">MVLIFRSPSPQLAVRRAWAEERDRLSSGLPGTVEWSSSETEELLSRGSVSSYTARYLHPPETYPALLDDPTNVRFFKDTKRTRRNSKTRRRSHRCRKWWRGLC</sequence>
<name>A0A0P4WVX2_SCYOL</name>
<dbReference type="InterPro" id="IPR028916">
    <property type="entry name" value="Tox-GHH_dom"/>
</dbReference>
<keyword evidence="3" id="KW-1015">Disulfide bond</keyword>
<keyword evidence="1" id="KW-0245">EGF-like domain</keyword>
<evidence type="ECO:0000313" key="5">
    <source>
        <dbReference type="EMBL" id="JAI65988.1"/>
    </source>
</evidence>
<proteinExistence type="predicted"/>
<feature type="domain" description="Tox-GHH" evidence="4">
    <location>
        <begin position="11"/>
        <end position="77"/>
    </location>
</feature>
<accession>A0A0P4WVX2</accession>